<dbReference type="Pfam" id="PF13561">
    <property type="entry name" value="adh_short_C2"/>
    <property type="match status" value="1"/>
</dbReference>
<dbReference type="STRING" id="710696.Intca_3150"/>
<protein>
    <submittedName>
        <fullName evidence="3">Short-chain dehydrogenase/reductase SDR</fullName>
    </submittedName>
</protein>
<proteinExistence type="inferred from homology"/>
<evidence type="ECO:0000313" key="4">
    <source>
        <dbReference type="Proteomes" id="UP000008914"/>
    </source>
</evidence>
<evidence type="ECO:0000256" key="1">
    <source>
        <dbReference type="ARBA" id="ARBA00006484"/>
    </source>
</evidence>
<dbReference type="Gene3D" id="3.40.50.720">
    <property type="entry name" value="NAD(P)-binding Rossmann-like Domain"/>
    <property type="match status" value="1"/>
</dbReference>
<dbReference type="PROSITE" id="PS00061">
    <property type="entry name" value="ADH_SHORT"/>
    <property type="match status" value="1"/>
</dbReference>
<comment type="similarity">
    <text evidence="1">Belongs to the short-chain dehydrogenases/reductases (SDR) family.</text>
</comment>
<dbReference type="EMBL" id="CP002343">
    <property type="protein sequence ID" value="ADU49635.1"/>
    <property type="molecule type" value="Genomic_DNA"/>
</dbReference>
<dbReference type="InterPro" id="IPR002347">
    <property type="entry name" value="SDR_fam"/>
</dbReference>
<keyword evidence="4" id="KW-1185">Reference proteome</keyword>
<dbReference type="SUPFAM" id="SSF51735">
    <property type="entry name" value="NAD(P)-binding Rossmann-fold domains"/>
    <property type="match status" value="1"/>
</dbReference>
<dbReference type="CDD" id="cd05233">
    <property type="entry name" value="SDR_c"/>
    <property type="match status" value="1"/>
</dbReference>
<dbReference type="OrthoDB" id="7064009at2"/>
<sequence length="248" mass="26092">MTDRLEGKTALVTGGAGALGSAIIRAFLAEGARGVMVTDLRKESLSQFSQVGPSAVDVVQRALDVTDGDAFETLAREAHERWDGLDIIVNNAGAVPPNARIHNIATEDWTRTLEVNLTGTFHGVRAATRVMRARGGSVVNVASVSALTAWPYAAPYCVAKAGVVHLTRVAALEYAKERLRINCVCPGAFPSGIHSGLPDGALDAIESRHPLGLGEPEDVVGAIVYLASEESRWTTGHALVVDGGYSLP</sequence>
<dbReference type="FunFam" id="3.40.50.720:FF:000084">
    <property type="entry name" value="Short-chain dehydrogenase reductase"/>
    <property type="match status" value="1"/>
</dbReference>
<organism evidence="3 4">
    <name type="scientific">Intrasporangium calvum (strain ATCC 23552 / DSM 43043 / JCM 3097 / NBRC 12989 / NCIMB 10167 / NRRL B-3866 / 7 KIP)</name>
    <dbReference type="NCBI Taxonomy" id="710696"/>
    <lineage>
        <taxon>Bacteria</taxon>
        <taxon>Bacillati</taxon>
        <taxon>Actinomycetota</taxon>
        <taxon>Actinomycetes</taxon>
        <taxon>Micrococcales</taxon>
        <taxon>Intrasporangiaceae</taxon>
        <taxon>Intrasporangium</taxon>
    </lineage>
</organism>
<reference evidence="3 4" key="1">
    <citation type="journal article" date="2010" name="Stand. Genomic Sci.">
        <title>Complete genome sequence of Intrasporangium calvum type strain (7 KIP).</title>
        <authorList>
            <person name="Del Rio T.G."/>
            <person name="Chertkov O."/>
            <person name="Yasawong M."/>
            <person name="Lucas S."/>
            <person name="Deshpande S."/>
            <person name="Cheng J.F."/>
            <person name="Detter C."/>
            <person name="Tapia R."/>
            <person name="Han C."/>
            <person name="Goodwin L."/>
            <person name="Pitluck S."/>
            <person name="Liolios K."/>
            <person name="Ivanova N."/>
            <person name="Mavromatis K."/>
            <person name="Pati A."/>
            <person name="Chen A."/>
            <person name="Palaniappan K."/>
            <person name="Land M."/>
            <person name="Hauser L."/>
            <person name="Chang Y.J."/>
            <person name="Jeffries C.D."/>
            <person name="Rohde M."/>
            <person name="Pukall R."/>
            <person name="Sikorski J."/>
            <person name="Goker M."/>
            <person name="Woyke T."/>
            <person name="Bristow J."/>
            <person name="Eisen J.A."/>
            <person name="Markowitz V."/>
            <person name="Hugenholtz P."/>
            <person name="Kyrpides N.C."/>
            <person name="Klenk H.P."/>
            <person name="Lapidus A."/>
        </authorList>
    </citation>
    <scope>NUCLEOTIDE SEQUENCE [LARGE SCALE GENOMIC DNA]</scope>
    <source>
        <strain evidence="4">ATCC 23552 / DSM 43043 / JCM 3097 / NBRC 12989 / 7 KIP</strain>
    </source>
</reference>
<evidence type="ECO:0000313" key="3">
    <source>
        <dbReference type="EMBL" id="ADU49635.1"/>
    </source>
</evidence>
<dbReference type="KEGG" id="ica:Intca_3150"/>
<gene>
    <name evidence="3" type="ordered locus">Intca_3150</name>
</gene>
<dbReference type="AlphaFoldDB" id="E6SCN1"/>
<dbReference type="HOGENOM" id="CLU_010194_2_10_11"/>
<dbReference type="RefSeq" id="WP_013493947.1">
    <property type="nucleotide sequence ID" value="NC_014830.1"/>
</dbReference>
<dbReference type="InterPro" id="IPR036291">
    <property type="entry name" value="NAD(P)-bd_dom_sf"/>
</dbReference>
<dbReference type="PANTHER" id="PTHR42760:SF124">
    <property type="entry name" value="SHORT-CHAIN DEHYDROGENASE_REDUCTASE"/>
    <property type="match status" value="1"/>
</dbReference>
<dbReference type="eggNOG" id="COG1028">
    <property type="taxonomic scope" value="Bacteria"/>
</dbReference>
<dbReference type="PRINTS" id="PR00081">
    <property type="entry name" value="GDHRDH"/>
</dbReference>
<dbReference type="InterPro" id="IPR020904">
    <property type="entry name" value="Sc_DH/Rdtase_CS"/>
</dbReference>
<dbReference type="PRINTS" id="PR00080">
    <property type="entry name" value="SDRFAMILY"/>
</dbReference>
<evidence type="ECO:0000256" key="2">
    <source>
        <dbReference type="ARBA" id="ARBA00023002"/>
    </source>
</evidence>
<keyword evidence="2" id="KW-0560">Oxidoreductase</keyword>
<dbReference type="Proteomes" id="UP000008914">
    <property type="component" value="Chromosome"/>
</dbReference>
<name>E6SCN1_INTC7</name>
<accession>E6SCN1</accession>
<dbReference type="PANTHER" id="PTHR42760">
    <property type="entry name" value="SHORT-CHAIN DEHYDROGENASES/REDUCTASES FAMILY MEMBER"/>
    <property type="match status" value="1"/>
</dbReference>
<dbReference type="GO" id="GO:0016616">
    <property type="term" value="F:oxidoreductase activity, acting on the CH-OH group of donors, NAD or NADP as acceptor"/>
    <property type="evidence" value="ECO:0007669"/>
    <property type="project" value="TreeGrafter"/>
</dbReference>